<evidence type="ECO:0000259" key="4">
    <source>
        <dbReference type="Pfam" id="PF22725"/>
    </source>
</evidence>
<dbReference type="PANTHER" id="PTHR22604">
    <property type="entry name" value="OXIDOREDUCTASES"/>
    <property type="match status" value="1"/>
</dbReference>
<evidence type="ECO:0000256" key="2">
    <source>
        <dbReference type="ARBA" id="ARBA00023002"/>
    </source>
</evidence>
<evidence type="ECO:0000259" key="3">
    <source>
        <dbReference type="Pfam" id="PF01408"/>
    </source>
</evidence>
<accession>A0ABP6LRI3</accession>
<evidence type="ECO:0000256" key="1">
    <source>
        <dbReference type="ARBA" id="ARBA00010928"/>
    </source>
</evidence>
<evidence type="ECO:0000313" key="6">
    <source>
        <dbReference type="Proteomes" id="UP001501532"/>
    </source>
</evidence>
<dbReference type="SUPFAM" id="SSF55347">
    <property type="entry name" value="Glyceraldehyde-3-phosphate dehydrogenase-like, C-terminal domain"/>
    <property type="match status" value="1"/>
</dbReference>
<keyword evidence="6" id="KW-1185">Reference proteome</keyword>
<dbReference type="SUPFAM" id="SSF51735">
    <property type="entry name" value="NAD(P)-binding Rossmann-fold domains"/>
    <property type="match status" value="1"/>
</dbReference>
<protein>
    <submittedName>
        <fullName evidence="5">Gfo/Idh/MocA family oxidoreductase</fullName>
    </submittedName>
</protein>
<feature type="domain" description="GFO/IDH/MocA-like oxidoreductase" evidence="4">
    <location>
        <begin position="145"/>
        <end position="252"/>
    </location>
</feature>
<comment type="caution">
    <text evidence="5">The sequence shown here is derived from an EMBL/GenBank/DDBJ whole genome shotgun (WGS) entry which is preliminary data.</text>
</comment>
<dbReference type="Gene3D" id="3.40.50.720">
    <property type="entry name" value="NAD(P)-binding Rossmann-like Domain"/>
    <property type="match status" value="1"/>
</dbReference>
<proteinExistence type="inferred from homology"/>
<keyword evidence="2" id="KW-0560">Oxidoreductase</keyword>
<dbReference type="Pfam" id="PF01408">
    <property type="entry name" value="GFO_IDH_MocA"/>
    <property type="match status" value="1"/>
</dbReference>
<name>A0ABP6LRI3_9ACTN</name>
<reference evidence="6" key="1">
    <citation type="journal article" date="2019" name="Int. J. Syst. Evol. Microbiol.">
        <title>The Global Catalogue of Microorganisms (GCM) 10K type strain sequencing project: providing services to taxonomists for standard genome sequencing and annotation.</title>
        <authorList>
            <consortium name="The Broad Institute Genomics Platform"/>
            <consortium name="The Broad Institute Genome Sequencing Center for Infectious Disease"/>
            <person name="Wu L."/>
            <person name="Ma J."/>
        </authorList>
    </citation>
    <scope>NUCLEOTIDE SEQUENCE [LARGE SCALE GENOMIC DNA]</scope>
    <source>
        <strain evidence="6">JCM 9091</strain>
    </source>
</reference>
<dbReference type="Pfam" id="PF22725">
    <property type="entry name" value="GFO_IDH_MocA_C3"/>
    <property type="match status" value="1"/>
</dbReference>
<evidence type="ECO:0000313" key="5">
    <source>
        <dbReference type="EMBL" id="GAA3050833.1"/>
    </source>
</evidence>
<dbReference type="InterPro" id="IPR055170">
    <property type="entry name" value="GFO_IDH_MocA-like_dom"/>
</dbReference>
<feature type="domain" description="Gfo/Idh/MocA-like oxidoreductase N-terminal" evidence="3">
    <location>
        <begin position="10"/>
        <end position="128"/>
    </location>
</feature>
<comment type="similarity">
    <text evidence="1">Belongs to the Gfo/Idh/MocA family.</text>
</comment>
<dbReference type="InterPro" id="IPR036291">
    <property type="entry name" value="NAD(P)-bd_dom_sf"/>
</dbReference>
<dbReference type="RefSeq" id="WP_234519875.1">
    <property type="nucleotide sequence ID" value="NZ_BAAAUF010000031.1"/>
</dbReference>
<dbReference type="EMBL" id="BAAAUF010000031">
    <property type="protein sequence ID" value="GAA3050833.1"/>
    <property type="molecule type" value="Genomic_DNA"/>
</dbReference>
<dbReference type="Gene3D" id="3.30.360.10">
    <property type="entry name" value="Dihydrodipicolinate Reductase, domain 2"/>
    <property type="match status" value="1"/>
</dbReference>
<dbReference type="InterPro" id="IPR050984">
    <property type="entry name" value="Gfo/Idh/MocA_domain"/>
</dbReference>
<dbReference type="PANTHER" id="PTHR22604:SF105">
    <property type="entry name" value="TRANS-1,2-DIHYDROBENZENE-1,2-DIOL DEHYDROGENASE"/>
    <property type="match status" value="1"/>
</dbReference>
<dbReference type="Proteomes" id="UP001501532">
    <property type="component" value="Unassembled WGS sequence"/>
</dbReference>
<dbReference type="InterPro" id="IPR000683">
    <property type="entry name" value="Gfo/Idh/MocA-like_OxRdtase_N"/>
</dbReference>
<organism evidence="5 6">
    <name type="scientific">Streptomyces glomeratus</name>
    <dbReference type="NCBI Taxonomy" id="284452"/>
    <lineage>
        <taxon>Bacteria</taxon>
        <taxon>Bacillati</taxon>
        <taxon>Actinomycetota</taxon>
        <taxon>Actinomycetes</taxon>
        <taxon>Kitasatosporales</taxon>
        <taxon>Streptomycetaceae</taxon>
        <taxon>Streptomyces</taxon>
    </lineage>
</organism>
<sequence>MSDREGARPLRIGVLGCADIALRRMLPVIVGAESARIVAVASRSRQKAERVAERFGCDAVTGYRNLLARDDIDAVYIPLPPGLHFEWIAEALHAGKHVLAEKPLCTTYSETVALMKLARERNLVLVENFMFLHHAQHTVVRGLVEESIGRLQVFSSSFGVPPLNPESFRYQPSLGGGALLDVGVYPLRAAQLYLPGELEVLAATRRMDPVTGVDVAGSALLVTPAGVTAQLDYGFEHSYRCTYALWGSGGRISLDRAFTPPEQLKPLVTIQQQDRLTQLNAPADHQVRNAFEAFVAAVRSGTGAPRAEAEALRQARLVEDVRQRARTV</sequence>
<gene>
    <name evidence="5" type="ORF">GCM10010448_37390</name>
</gene>